<reference evidence="3 4" key="1">
    <citation type="submission" date="2018-06" db="EMBL/GenBank/DDBJ databases">
        <title>The Genome of Cuscuta australis (Dodder) Provides Insight into the Evolution of Plant Parasitism.</title>
        <authorList>
            <person name="Liu H."/>
        </authorList>
    </citation>
    <scope>NUCLEOTIDE SEQUENCE [LARGE SCALE GENOMIC DNA]</scope>
    <source>
        <strain evidence="4">cv. Yunnan</strain>
        <tissue evidence="3">Vines</tissue>
    </source>
</reference>
<feature type="domain" description="F-box/LRR-repeat protein 15/At3g58940/PEG3-like LRR" evidence="2">
    <location>
        <begin position="156"/>
        <end position="265"/>
    </location>
</feature>
<evidence type="ECO:0000259" key="1">
    <source>
        <dbReference type="Pfam" id="PF00646"/>
    </source>
</evidence>
<feature type="domain" description="F-box" evidence="1">
    <location>
        <begin position="53"/>
        <end position="90"/>
    </location>
</feature>
<dbReference type="SUPFAM" id="SSF52047">
    <property type="entry name" value="RNI-like"/>
    <property type="match status" value="1"/>
</dbReference>
<evidence type="ECO:0000313" key="4">
    <source>
        <dbReference type="Proteomes" id="UP000249390"/>
    </source>
</evidence>
<evidence type="ECO:0000313" key="3">
    <source>
        <dbReference type="EMBL" id="RAL37577.1"/>
    </source>
</evidence>
<proteinExistence type="predicted"/>
<dbReference type="InterPro" id="IPR001810">
    <property type="entry name" value="F-box_dom"/>
</dbReference>
<protein>
    <recommendedName>
        <fullName evidence="5">F-box domain-containing protein</fullName>
    </recommendedName>
</protein>
<dbReference type="Pfam" id="PF24758">
    <property type="entry name" value="LRR_At5g56370"/>
    <property type="match status" value="1"/>
</dbReference>
<dbReference type="PANTHER" id="PTHR31639">
    <property type="entry name" value="F-BOX PROTEIN-LIKE"/>
    <property type="match status" value="1"/>
</dbReference>
<name>A0A328CW01_9ASTE</name>
<sequence length="455" mass="52501">MHAQIVCHNSQFLLYYLFTISTQTPSRGIRRRATRSVMARRVVQRGAADMDRISQLPVEILDHIMGLLPIQQAARTPVLSKVWRDLWSSLTQLCFDHHFFSYFNKKYRRASKYIKTSSCFYAITKVLLEHKGSIRKFVCLHSKAGTLTVRSRSFDMDQWLLLVTQRGVEEIYLHFGHNEYKLPDCIFSCSTLRTLYLEGFSIEPQCSPCTLPNVTSLRFVRVGFGSRDLSNYVVHVPRLENLSFIRCKDMFHFNITPRNLSSLTTKGYYNSESDKFLPVNLDLKSICTLDMNCSDLRYFLGQYTTKGLSLQPPALNVELLKLSNFWSGDDDEISAFVCLLSNCPKLCNLEILLTGDLKMCIDATSGHLEKFRRVLRTKKLLSFLKLNVFEELEPHMHFIQEMLACLPALEKVVIIRPSYMSGLNEEHETMEEISHFPRASAKAKIVYQLMEDPPI</sequence>
<gene>
    <name evidence="3" type="ORF">DM860_000271</name>
</gene>
<accession>A0A328CW01</accession>
<dbReference type="Proteomes" id="UP000249390">
    <property type="component" value="Unassembled WGS sequence"/>
</dbReference>
<dbReference type="Gene3D" id="1.20.1280.50">
    <property type="match status" value="1"/>
</dbReference>
<dbReference type="AlphaFoldDB" id="A0A328CW01"/>
<dbReference type="InterPro" id="IPR036047">
    <property type="entry name" value="F-box-like_dom_sf"/>
</dbReference>
<dbReference type="InterPro" id="IPR055411">
    <property type="entry name" value="LRR_FXL15/At3g58940/PEG3-like"/>
</dbReference>
<keyword evidence="4" id="KW-1185">Reference proteome</keyword>
<comment type="caution">
    <text evidence="3">The sequence shown here is derived from an EMBL/GenBank/DDBJ whole genome shotgun (WGS) entry which is preliminary data.</text>
</comment>
<dbReference type="EMBL" id="NQVE01000215">
    <property type="protein sequence ID" value="RAL37577.1"/>
    <property type="molecule type" value="Genomic_DNA"/>
</dbReference>
<dbReference type="SUPFAM" id="SSF81383">
    <property type="entry name" value="F-box domain"/>
    <property type="match status" value="1"/>
</dbReference>
<dbReference type="Pfam" id="PF00646">
    <property type="entry name" value="F-box"/>
    <property type="match status" value="1"/>
</dbReference>
<evidence type="ECO:0000259" key="2">
    <source>
        <dbReference type="Pfam" id="PF24758"/>
    </source>
</evidence>
<evidence type="ECO:0008006" key="5">
    <source>
        <dbReference type="Google" id="ProtNLM"/>
    </source>
</evidence>
<organism evidence="3 4">
    <name type="scientific">Cuscuta australis</name>
    <dbReference type="NCBI Taxonomy" id="267555"/>
    <lineage>
        <taxon>Eukaryota</taxon>
        <taxon>Viridiplantae</taxon>
        <taxon>Streptophyta</taxon>
        <taxon>Embryophyta</taxon>
        <taxon>Tracheophyta</taxon>
        <taxon>Spermatophyta</taxon>
        <taxon>Magnoliopsida</taxon>
        <taxon>eudicotyledons</taxon>
        <taxon>Gunneridae</taxon>
        <taxon>Pentapetalae</taxon>
        <taxon>asterids</taxon>
        <taxon>lamiids</taxon>
        <taxon>Solanales</taxon>
        <taxon>Convolvulaceae</taxon>
        <taxon>Cuscuteae</taxon>
        <taxon>Cuscuta</taxon>
        <taxon>Cuscuta subgen. Grammica</taxon>
        <taxon>Cuscuta sect. Cleistogrammica</taxon>
    </lineage>
</organism>
<dbReference type="PANTHER" id="PTHR31639:SF256">
    <property type="entry name" value="OS07G0242900 PROTEIN"/>
    <property type="match status" value="1"/>
</dbReference>